<dbReference type="Gene3D" id="3.30.2340.10">
    <property type="entry name" value="TruD, insertion domain"/>
    <property type="match status" value="1"/>
</dbReference>
<comment type="catalytic activity">
    <reaction evidence="4">
        <text>uridine(13) in tRNA = pseudouridine(13) in tRNA</text>
        <dbReference type="Rhea" id="RHEA:42540"/>
        <dbReference type="Rhea" id="RHEA-COMP:10105"/>
        <dbReference type="Rhea" id="RHEA-COMP:10106"/>
        <dbReference type="ChEBI" id="CHEBI:65314"/>
        <dbReference type="ChEBI" id="CHEBI:65315"/>
        <dbReference type="EC" id="5.4.99.27"/>
    </reaction>
</comment>
<dbReference type="RefSeq" id="WP_123711868.1">
    <property type="nucleotide sequence ID" value="NZ_RKHR01000004.1"/>
</dbReference>
<evidence type="ECO:0000313" key="7">
    <source>
        <dbReference type="Proteomes" id="UP000275394"/>
    </source>
</evidence>
<comment type="similarity">
    <text evidence="1 4">Belongs to the pseudouridine synthase TruD family.</text>
</comment>
<evidence type="ECO:0000256" key="3">
    <source>
        <dbReference type="ARBA" id="ARBA00023235"/>
    </source>
</evidence>
<evidence type="ECO:0000256" key="4">
    <source>
        <dbReference type="HAMAP-Rule" id="MF_01082"/>
    </source>
</evidence>
<dbReference type="AlphaFoldDB" id="A0A3N2DMJ4"/>
<evidence type="ECO:0000256" key="2">
    <source>
        <dbReference type="ARBA" id="ARBA00022694"/>
    </source>
</evidence>
<dbReference type="PROSITE" id="PS50984">
    <property type="entry name" value="TRUD"/>
    <property type="match status" value="1"/>
</dbReference>
<evidence type="ECO:0000259" key="5">
    <source>
        <dbReference type="PROSITE" id="PS50984"/>
    </source>
</evidence>
<feature type="active site" description="Nucleophile" evidence="4">
    <location>
        <position position="85"/>
    </location>
</feature>
<evidence type="ECO:0000313" key="6">
    <source>
        <dbReference type="EMBL" id="ROS01024.1"/>
    </source>
</evidence>
<dbReference type="EC" id="5.4.99.27" evidence="4"/>
<dbReference type="GO" id="GO:0003723">
    <property type="term" value="F:RNA binding"/>
    <property type="evidence" value="ECO:0007669"/>
    <property type="project" value="InterPro"/>
</dbReference>
<dbReference type="Gene3D" id="3.30.2350.20">
    <property type="entry name" value="TruD, catalytic domain"/>
    <property type="match status" value="1"/>
</dbReference>
<reference evidence="6 7" key="1">
    <citation type="submission" date="2018-11" db="EMBL/GenBank/DDBJ databases">
        <title>Genomic Encyclopedia of Type Strains, Phase IV (KMG-IV): sequencing the most valuable type-strain genomes for metagenomic binning, comparative biology and taxonomic classification.</title>
        <authorList>
            <person name="Goeker M."/>
        </authorList>
    </citation>
    <scope>NUCLEOTIDE SEQUENCE [LARGE SCALE GENOMIC DNA]</scope>
    <source>
        <strain evidence="6 7">DSM 100316</strain>
    </source>
</reference>
<feature type="domain" description="TRUD" evidence="5">
    <location>
        <begin position="161"/>
        <end position="306"/>
    </location>
</feature>
<dbReference type="PANTHER" id="PTHR47811:SF1">
    <property type="entry name" value="TRNA PSEUDOURIDINE SYNTHASE D"/>
    <property type="match status" value="1"/>
</dbReference>
<dbReference type="PROSITE" id="PS01268">
    <property type="entry name" value="UPF0024"/>
    <property type="match status" value="1"/>
</dbReference>
<dbReference type="CDD" id="cd02575">
    <property type="entry name" value="PseudoU_synth_EcTruD"/>
    <property type="match status" value="1"/>
</dbReference>
<organism evidence="6 7">
    <name type="scientific">Sinobacterium caligoides</name>
    <dbReference type="NCBI Taxonomy" id="933926"/>
    <lineage>
        <taxon>Bacteria</taxon>
        <taxon>Pseudomonadati</taxon>
        <taxon>Pseudomonadota</taxon>
        <taxon>Gammaproteobacteria</taxon>
        <taxon>Cellvibrionales</taxon>
        <taxon>Spongiibacteraceae</taxon>
        <taxon>Sinobacterium</taxon>
    </lineage>
</organism>
<gene>
    <name evidence="4" type="primary">truD</name>
    <name evidence="6" type="ORF">EDC56_1447</name>
</gene>
<dbReference type="InterPro" id="IPR050170">
    <property type="entry name" value="TruD_pseudoU_synthase"/>
</dbReference>
<dbReference type="GO" id="GO:0031119">
    <property type="term" value="P:tRNA pseudouridine synthesis"/>
    <property type="evidence" value="ECO:0007669"/>
    <property type="project" value="UniProtKB-UniRule"/>
</dbReference>
<dbReference type="HAMAP" id="MF_01082">
    <property type="entry name" value="TruD"/>
    <property type="match status" value="1"/>
</dbReference>
<name>A0A3N2DMJ4_9GAMM</name>
<dbReference type="SUPFAM" id="SSF55120">
    <property type="entry name" value="Pseudouridine synthase"/>
    <property type="match status" value="1"/>
</dbReference>
<dbReference type="Pfam" id="PF01142">
    <property type="entry name" value="TruD"/>
    <property type="match status" value="2"/>
</dbReference>
<dbReference type="InterPro" id="IPR020103">
    <property type="entry name" value="PsdUridine_synth_cat_dom_sf"/>
</dbReference>
<keyword evidence="7" id="KW-1185">Reference proteome</keyword>
<dbReference type="OrthoDB" id="1550679at2"/>
<proteinExistence type="inferred from homology"/>
<evidence type="ECO:0000256" key="1">
    <source>
        <dbReference type="ARBA" id="ARBA00007953"/>
    </source>
</evidence>
<dbReference type="GO" id="GO:0160150">
    <property type="term" value="F:tRNA pseudouridine(13) synthase activity"/>
    <property type="evidence" value="ECO:0007669"/>
    <property type="project" value="UniProtKB-EC"/>
</dbReference>
<accession>A0A3N2DMJ4</accession>
<keyword evidence="2 4" id="KW-0819">tRNA processing</keyword>
<dbReference type="EMBL" id="RKHR01000004">
    <property type="protein sequence ID" value="ROS01024.1"/>
    <property type="molecule type" value="Genomic_DNA"/>
</dbReference>
<dbReference type="PANTHER" id="PTHR47811">
    <property type="entry name" value="TRNA PSEUDOURIDINE SYNTHASE D"/>
    <property type="match status" value="1"/>
</dbReference>
<dbReference type="InterPro" id="IPR001656">
    <property type="entry name" value="PsdUridine_synth_TruD"/>
</dbReference>
<dbReference type="InterPro" id="IPR011760">
    <property type="entry name" value="PsdUridine_synth_TruD_insert"/>
</dbReference>
<dbReference type="GO" id="GO:0005829">
    <property type="term" value="C:cytosol"/>
    <property type="evidence" value="ECO:0007669"/>
    <property type="project" value="TreeGrafter"/>
</dbReference>
<sequence length="346" mass="39111">MAAEVMDFQRQFAMAYGGPAIEARFKSVFEDFIVEEELGFSPSGEGEHLYLYIEKKDQNTGFLQQRLADYFSIPVKSVSYCGLKDRHAVTRQWFGVHLPGKLNDQVAALNDDTTQVLSSARHNRKLRIGAHRHNRFIIRLRDVTGDRAIVEGQLQRIAREGVPNYFGAQRFGRERANLQTACDLFAGRKLKKKLRSLAISSARSYLYNCVLDERVRQGSWASWQPGDVVSLAGSNSFFIPELMDEVLEERLLTHDVHLSAPLWGRGKLPSSDLTAELERVVVDQYPALTEGLEAIGLDQQRRAMRMSAQQLSWQFEGDDLVVQFNLASGCYATSLLRELVVADKPL</sequence>
<dbReference type="InterPro" id="IPR020119">
    <property type="entry name" value="PsdUridine_synth_TruD_CS"/>
</dbReference>
<dbReference type="InterPro" id="IPR042214">
    <property type="entry name" value="TruD_catalytic"/>
</dbReference>
<protein>
    <recommendedName>
        <fullName evidence="4">tRNA pseudouridine synthase D</fullName>
        <ecNumber evidence="4">5.4.99.27</ecNumber>
    </recommendedName>
    <alternativeName>
        <fullName evidence="4">tRNA pseudouridine(13) synthase</fullName>
    </alternativeName>
    <alternativeName>
        <fullName evidence="4">tRNA pseudouridylate synthase D</fullName>
    </alternativeName>
    <alternativeName>
        <fullName evidence="4">tRNA-uridine isomerase D</fullName>
    </alternativeName>
</protein>
<keyword evidence="3 4" id="KW-0413">Isomerase</keyword>
<comment type="caution">
    <text evidence="6">The sequence shown here is derived from an EMBL/GenBank/DDBJ whole genome shotgun (WGS) entry which is preliminary data.</text>
</comment>
<comment type="function">
    <text evidence="4">Responsible for synthesis of pseudouridine from uracil-13 in transfer RNAs.</text>
</comment>
<dbReference type="Proteomes" id="UP000275394">
    <property type="component" value="Unassembled WGS sequence"/>
</dbReference>
<dbReference type="InterPro" id="IPR043165">
    <property type="entry name" value="TruD_insert_sf"/>
</dbReference>